<dbReference type="SUPFAM" id="SSF46689">
    <property type="entry name" value="Homeodomain-like"/>
    <property type="match status" value="1"/>
</dbReference>
<keyword evidence="15" id="KW-1185">Reference proteome</keyword>
<dbReference type="PRINTS" id="PR01590">
    <property type="entry name" value="HTHFIS"/>
</dbReference>
<dbReference type="Proteomes" id="UP000043764">
    <property type="component" value="Unassembled WGS sequence"/>
</dbReference>
<evidence type="ECO:0000256" key="3">
    <source>
        <dbReference type="ARBA" id="ARBA00015308"/>
    </source>
</evidence>
<dbReference type="InterPro" id="IPR025944">
    <property type="entry name" value="Sigma_54_int_dom_CS"/>
</dbReference>
<dbReference type="AlphaFoldDB" id="A0A0H5DIX1"/>
<name>A0A0H5DIX1_9RHOB</name>
<dbReference type="Pfam" id="PF00158">
    <property type="entry name" value="Sigma54_activat"/>
    <property type="match status" value="1"/>
</dbReference>
<keyword evidence="8" id="KW-0238">DNA-binding</keyword>
<dbReference type="InterPro" id="IPR058031">
    <property type="entry name" value="AAA_lid_NorR"/>
</dbReference>
<keyword evidence="11" id="KW-0597">Phosphoprotein</keyword>
<dbReference type="GO" id="GO:0043565">
    <property type="term" value="F:sequence-specific DNA binding"/>
    <property type="evidence" value="ECO:0007669"/>
    <property type="project" value="InterPro"/>
</dbReference>
<dbReference type="SUPFAM" id="SSF52172">
    <property type="entry name" value="CheY-like"/>
    <property type="match status" value="1"/>
</dbReference>
<evidence type="ECO:0000313" key="15">
    <source>
        <dbReference type="Proteomes" id="UP000043764"/>
    </source>
</evidence>
<evidence type="ECO:0000256" key="9">
    <source>
        <dbReference type="ARBA" id="ARBA00023159"/>
    </source>
</evidence>
<keyword evidence="10" id="KW-0804">Transcription</keyword>
<keyword evidence="5" id="KW-0067">ATP-binding</keyword>
<evidence type="ECO:0000256" key="10">
    <source>
        <dbReference type="ARBA" id="ARBA00023163"/>
    </source>
</evidence>
<reference evidence="14 15" key="1">
    <citation type="submission" date="2015-05" db="EMBL/GenBank/DDBJ databases">
        <authorList>
            <person name="Rodrigo-Torres Lidia"/>
            <person name="Arahal R.David."/>
        </authorList>
    </citation>
    <scope>NUCLEOTIDE SEQUENCE [LARGE SCALE GENOMIC DNA]</scope>
    <source>
        <strain evidence="14 15">CECT 7321</strain>
    </source>
</reference>
<dbReference type="PROSITE" id="PS50110">
    <property type="entry name" value="RESPONSE_REGULATORY"/>
    <property type="match status" value="1"/>
</dbReference>
<keyword evidence="4" id="KW-0547">Nucleotide-binding</keyword>
<evidence type="ECO:0000259" key="13">
    <source>
        <dbReference type="PROSITE" id="PS50110"/>
    </source>
</evidence>
<dbReference type="InterPro" id="IPR002078">
    <property type="entry name" value="Sigma_54_int"/>
</dbReference>
<dbReference type="Pfam" id="PF00072">
    <property type="entry name" value="Response_reg"/>
    <property type="match status" value="1"/>
</dbReference>
<dbReference type="SMART" id="SM00448">
    <property type="entry name" value="REC"/>
    <property type="match status" value="1"/>
</dbReference>
<protein>
    <recommendedName>
        <fullName evidence="3">Nif-specific regulatory protein</fullName>
    </recommendedName>
</protein>
<feature type="domain" description="Response regulatory" evidence="13">
    <location>
        <begin position="20"/>
        <end position="134"/>
    </location>
</feature>
<keyword evidence="6" id="KW-0902">Two-component regulatory system</keyword>
<dbReference type="STRING" id="481446.NIT7645_03541"/>
<dbReference type="FunFam" id="3.40.50.300:FF:000006">
    <property type="entry name" value="DNA-binding transcriptional regulator NtrC"/>
    <property type="match status" value="1"/>
</dbReference>
<accession>A0A0H5DIX1</accession>
<dbReference type="PROSITE" id="PS00676">
    <property type="entry name" value="SIGMA54_INTERACT_2"/>
    <property type="match status" value="1"/>
</dbReference>
<dbReference type="Pfam" id="PF02954">
    <property type="entry name" value="HTH_8"/>
    <property type="match status" value="1"/>
</dbReference>
<dbReference type="SMART" id="SM00382">
    <property type="entry name" value="AAA"/>
    <property type="match status" value="1"/>
</dbReference>
<dbReference type="GO" id="GO:0005524">
    <property type="term" value="F:ATP binding"/>
    <property type="evidence" value="ECO:0007669"/>
    <property type="project" value="UniProtKB-KW"/>
</dbReference>
<dbReference type="Pfam" id="PF25601">
    <property type="entry name" value="AAA_lid_14"/>
    <property type="match status" value="1"/>
</dbReference>
<evidence type="ECO:0000259" key="12">
    <source>
        <dbReference type="PROSITE" id="PS50045"/>
    </source>
</evidence>
<dbReference type="SUPFAM" id="SSF52540">
    <property type="entry name" value="P-loop containing nucleoside triphosphate hydrolases"/>
    <property type="match status" value="1"/>
</dbReference>
<evidence type="ECO:0000256" key="1">
    <source>
        <dbReference type="ARBA" id="ARBA00002167"/>
    </source>
</evidence>
<comment type="subunit">
    <text evidence="2">Interacts with sigma-54.</text>
</comment>
<dbReference type="InterPro" id="IPR025943">
    <property type="entry name" value="Sigma_54_int_dom_ATP-bd_2"/>
</dbReference>
<keyword evidence="7" id="KW-0805">Transcription regulation</keyword>
<feature type="domain" description="Sigma-54 factor interaction" evidence="12">
    <location>
        <begin position="161"/>
        <end position="386"/>
    </location>
</feature>
<dbReference type="InterPro" id="IPR002197">
    <property type="entry name" value="HTH_Fis"/>
</dbReference>
<dbReference type="PROSITE" id="PS50045">
    <property type="entry name" value="SIGMA54_INTERACT_4"/>
    <property type="match status" value="1"/>
</dbReference>
<dbReference type="Gene3D" id="1.10.8.60">
    <property type="match status" value="1"/>
</dbReference>
<dbReference type="PROSITE" id="PS00688">
    <property type="entry name" value="SIGMA54_INTERACT_3"/>
    <property type="match status" value="1"/>
</dbReference>
<comment type="function">
    <text evidence="1">Required for activation of most nif operons, which are directly involved in nitrogen fixation.</text>
</comment>
<dbReference type="Gene3D" id="3.40.50.300">
    <property type="entry name" value="P-loop containing nucleotide triphosphate hydrolases"/>
    <property type="match status" value="1"/>
</dbReference>
<sequence length="451" mass="49757">MLTTAEAPRDEYGENLAGASILVIDDEPGMRNFMTKILTPRCKRVEQAASAAEASAILDQAHFDLVILDNIMPGKTGLEWVQEQRKVGLFADTVLVTAYADLETAIQALRVGVADFVLKPFRANQILNSVARALDRKHLRRENYLLKHALSAEGTATRGRLLGKSPAIQTARDMITRLAPMPTPVLFTGASGTGKEIAARTLHSLSDRADKPFVAVNCAAIAPDRIAHELFGMVDAQDRRQDGLFLYADGGTLFLDEVAQMPEQVQAALLRVLEDQRIRPVGAERDIPLNLRFLFATNADLDQAVAEGRFRADLYHRINVVNIQMPPLKERVEDIVELAALFMEQFSTTLAMPALELDAETLLKFSRYDWPGNVRELRNLIERSVILGGFPEEFAGTGSVTGSAAMDTLDLVMQRHIMHVLDACDGNRAEAARRLGVSRKTIDRKCASWGV</sequence>
<dbReference type="CDD" id="cd00156">
    <property type="entry name" value="REC"/>
    <property type="match status" value="1"/>
</dbReference>
<evidence type="ECO:0000256" key="11">
    <source>
        <dbReference type="PROSITE-ProRule" id="PRU00169"/>
    </source>
</evidence>
<dbReference type="InterPro" id="IPR001789">
    <property type="entry name" value="Sig_transdc_resp-reg_receiver"/>
</dbReference>
<evidence type="ECO:0000256" key="7">
    <source>
        <dbReference type="ARBA" id="ARBA00023015"/>
    </source>
</evidence>
<evidence type="ECO:0000256" key="8">
    <source>
        <dbReference type="ARBA" id="ARBA00023125"/>
    </source>
</evidence>
<evidence type="ECO:0000313" key="14">
    <source>
        <dbReference type="EMBL" id="CRL12060.1"/>
    </source>
</evidence>
<evidence type="ECO:0000256" key="2">
    <source>
        <dbReference type="ARBA" id="ARBA00011135"/>
    </source>
</evidence>
<organism evidence="14 15">
    <name type="scientific">Phaeobacter italicus</name>
    <dbReference type="NCBI Taxonomy" id="481446"/>
    <lineage>
        <taxon>Bacteria</taxon>
        <taxon>Pseudomonadati</taxon>
        <taxon>Pseudomonadota</taxon>
        <taxon>Alphaproteobacteria</taxon>
        <taxon>Rhodobacterales</taxon>
        <taxon>Roseobacteraceae</taxon>
        <taxon>Phaeobacter</taxon>
    </lineage>
</organism>
<dbReference type="PANTHER" id="PTHR32071:SF91">
    <property type="entry name" value="TUNGSTATE-RESPONSIVE TWO COMPONENT SIGMA54-DEPENDENT SIGNAL TRANSDUCTION SYSTEM RESPONSE REGULATOR FIS FAMILY"/>
    <property type="match status" value="1"/>
</dbReference>
<dbReference type="InterPro" id="IPR027417">
    <property type="entry name" value="P-loop_NTPase"/>
</dbReference>
<dbReference type="GO" id="GO:0000160">
    <property type="term" value="P:phosphorelay signal transduction system"/>
    <property type="evidence" value="ECO:0007669"/>
    <property type="project" value="UniProtKB-KW"/>
</dbReference>
<dbReference type="InterPro" id="IPR009057">
    <property type="entry name" value="Homeodomain-like_sf"/>
</dbReference>
<dbReference type="InterPro" id="IPR011006">
    <property type="entry name" value="CheY-like_superfamily"/>
</dbReference>
<proteinExistence type="predicted"/>
<dbReference type="InterPro" id="IPR003593">
    <property type="entry name" value="AAA+_ATPase"/>
</dbReference>
<evidence type="ECO:0000256" key="6">
    <source>
        <dbReference type="ARBA" id="ARBA00023012"/>
    </source>
</evidence>
<dbReference type="Gene3D" id="1.10.10.60">
    <property type="entry name" value="Homeodomain-like"/>
    <property type="match status" value="1"/>
</dbReference>
<feature type="modified residue" description="4-aspartylphosphate" evidence="11">
    <location>
        <position position="69"/>
    </location>
</feature>
<dbReference type="EMBL" id="CVRL01000037">
    <property type="protein sequence ID" value="CRL12060.1"/>
    <property type="molecule type" value="Genomic_DNA"/>
</dbReference>
<evidence type="ECO:0000256" key="5">
    <source>
        <dbReference type="ARBA" id="ARBA00022840"/>
    </source>
</evidence>
<dbReference type="GO" id="GO:0006355">
    <property type="term" value="P:regulation of DNA-templated transcription"/>
    <property type="evidence" value="ECO:0007669"/>
    <property type="project" value="InterPro"/>
</dbReference>
<dbReference type="PANTHER" id="PTHR32071">
    <property type="entry name" value="TRANSCRIPTIONAL REGULATORY PROTEIN"/>
    <property type="match status" value="1"/>
</dbReference>
<evidence type="ECO:0000256" key="4">
    <source>
        <dbReference type="ARBA" id="ARBA00022741"/>
    </source>
</evidence>
<dbReference type="CDD" id="cd00009">
    <property type="entry name" value="AAA"/>
    <property type="match status" value="1"/>
</dbReference>
<gene>
    <name evidence="14" type="primary">zraR</name>
    <name evidence="14" type="ORF">NIT7321_02932</name>
</gene>
<dbReference type="Gene3D" id="3.40.50.2300">
    <property type="match status" value="1"/>
</dbReference>
<keyword evidence="9" id="KW-0010">Activator</keyword>